<dbReference type="AlphaFoldDB" id="A0A0G4NPX1"/>
<name>A0A0G4NPX1_VERLO</name>
<organism evidence="1 2">
    <name type="scientific">Verticillium longisporum</name>
    <name type="common">Verticillium dahliae var. longisporum</name>
    <dbReference type="NCBI Taxonomy" id="100787"/>
    <lineage>
        <taxon>Eukaryota</taxon>
        <taxon>Fungi</taxon>
        <taxon>Dikarya</taxon>
        <taxon>Ascomycota</taxon>
        <taxon>Pezizomycotina</taxon>
        <taxon>Sordariomycetes</taxon>
        <taxon>Hypocreomycetidae</taxon>
        <taxon>Glomerellales</taxon>
        <taxon>Plectosphaerellaceae</taxon>
        <taxon>Verticillium</taxon>
    </lineage>
</organism>
<evidence type="ECO:0000313" key="2">
    <source>
        <dbReference type="Proteomes" id="UP000045706"/>
    </source>
</evidence>
<proteinExistence type="predicted"/>
<protein>
    <submittedName>
        <fullName evidence="1">Uncharacterized protein</fullName>
    </submittedName>
</protein>
<reference evidence="2" key="1">
    <citation type="submission" date="2015-05" db="EMBL/GenBank/DDBJ databases">
        <authorList>
            <person name="Fogelqvist Johan"/>
        </authorList>
    </citation>
    <scope>NUCLEOTIDE SEQUENCE [LARGE SCALE GENOMIC DNA]</scope>
</reference>
<accession>A0A0G4NPX1</accession>
<dbReference type="EMBL" id="CVQI01037620">
    <property type="protein sequence ID" value="CRK48548.1"/>
    <property type="molecule type" value="Genomic_DNA"/>
</dbReference>
<evidence type="ECO:0000313" key="1">
    <source>
        <dbReference type="EMBL" id="CRK48548.1"/>
    </source>
</evidence>
<feature type="non-terminal residue" evidence="1">
    <location>
        <position position="1"/>
    </location>
</feature>
<dbReference type="Proteomes" id="UP000045706">
    <property type="component" value="Unassembled WGS sequence"/>
</dbReference>
<sequence>HAPHHVDTAQRHVQRRQWRLRDAHEQALLRHSLCDRRARPWRSRRRSRRD</sequence>
<gene>
    <name evidence="1" type="ORF">BN1723_020572</name>
</gene>